<feature type="signal peptide" evidence="1">
    <location>
        <begin position="1"/>
        <end position="18"/>
    </location>
</feature>
<keyword evidence="3" id="KW-1185">Reference proteome</keyword>
<name>A0ABQ5XCM9_9GAMM</name>
<evidence type="ECO:0000313" key="3">
    <source>
        <dbReference type="Proteomes" id="UP001156627"/>
    </source>
</evidence>
<keyword evidence="1" id="KW-0732">Signal</keyword>
<proteinExistence type="predicted"/>
<reference evidence="3" key="1">
    <citation type="journal article" date="2019" name="Int. J. Syst. Evol. Microbiol.">
        <title>The Global Catalogue of Microorganisms (GCM) 10K type strain sequencing project: providing services to taxonomists for standard genome sequencing and annotation.</title>
        <authorList>
            <consortium name="The Broad Institute Genomics Platform"/>
            <consortium name="The Broad Institute Genome Sequencing Center for Infectious Disease"/>
            <person name="Wu L."/>
            <person name="Ma J."/>
        </authorList>
    </citation>
    <scope>NUCLEOTIDE SEQUENCE [LARGE SCALE GENOMIC DNA]</scope>
    <source>
        <strain evidence="3">NBRC 111981</strain>
    </source>
</reference>
<dbReference type="Proteomes" id="UP001156627">
    <property type="component" value="Unassembled WGS sequence"/>
</dbReference>
<evidence type="ECO:0000256" key="1">
    <source>
        <dbReference type="SAM" id="SignalP"/>
    </source>
</evidence>
<comment type="caution">
    <text evidence="2">The sequence shown here is derived from an EMBL/GenBank/DDBJ whole genome shotgun (WGS) entry which is preliminary data.</text>
</comment>
<organism evidence="2 3">
    <name type="scientific">Dyella flagellata</name>
    <dbReference type="NCBI Taxonomy" id="1867833"/>
    <lineage>
        <taxon>Bacteria</taxon>
        <taxon>Pseudomonadati</taxon>
        <taxon>Pseudomonadota</taxon>
        <taxon>Gammaproteobacteria</taxon>
        <taxon>Lysobacterales</taxon>
        <taxon>Rhodanobacteraceae</taxon>
        <taxon>Dyella</taxon>
    </lineage>
</organism>
<gene>
    <name evidence="2" type="ORF">GCM10007898_24390</name>
</gene>
<dbReference type="RefSeq" id="WP_284332310.1">
    <property type="nucleotide sequence ID" value="NZ_BSOA01000022.1"/>
</dbReference>
<protein>
    <submittedName>
        <fullName evidence="2">Uncharacterized protein</fullName>
    </submittedName>
</protein>
<dbReference type="EMBL" id="BSOA01000022">
    <property type="protein sequence ID" value="GLQ88868.1"/>
    <property type="molecule type" value="Genomic_DNA"/>
</dbReference>
<sequence length="306" mass="33480">MKLLAIFVVLLIPASVAAADLVRRPGASIWIAPSTYNHRFTSEAGDWSAPPATWHIAQWNIPKDLVGSKTAPPGAAWDISNSYGRVGFIPSTGGYQLAQNGAKLPACGTEYDLFLEPTDSANYPGYPPGIIQSISLNAASSIKLSAGINLVYESVTDRCATPHVNYVAYIASLELNNAVHNQRLFIQIDVRDSRQTLNHYRSWCPGYETDAYPRQFCEDTDVRNFGVPALVPGNGRAFFTIDLYNELRNLIQSGHVKSRASSTNPYDVSLDTDLSHWKVSRLYVGQTLQGSAVATSQWDSIGLVVQ</sequence>
<feature type="chain" id="PRO_5047401213" evidence="1">
    <location>
        <begin position="19"/>
        <end position="306"/>
    </location>
</feature>
<accession>A0ABQ5XCM9</accession>
<evidence type="ECO:0000313" key="2">
    <source>
        <dbReference type="EMBL" id="GLQ88868.1"/>
    </source>
</evidence>